<evidence type="ECO:0000313" key="1">
    <source>
        <dbReference type="EMBL" id="MBM6577855.1"/>
    </source>
</evidence>
<comment type="caution">
    <text evidence="1">The sequence shown here is derived from an EMBL/GenBank/DDBJ whole genome shotgun (WGS) entry which is preliminary data.</text>
</comment>
<name>A0ABS2DA99_9SPHN</name>
<sequence length="318" mass="35477">MRQEIIEKLAIAEQFSHNAQYAGVPRQAVADGYASVDAMFSAVLEDEGVVPPRNHRQKLEEVHRRAPAMFDERQERCGSGFSYMGGIDWADLEMFYREWLTSRYERFEMSAGFARGRVAMTMQANNLGVRWLADRHGEDWLDVQAAVSRAAYGYDQSRTTEALAHAHDYLFGEAEAYGERIGRKLATKMASVTNFCGADIVAGDEITRGIIEDDERIARHASRVYVDFCGLMEEIRAKRLKAILARDPAIGYNEALDAATDFMLSMKTKYHGEPLSDIGAGVSRMIERSIMMMPGARGDADGIEAGREDLPNNEPTAG</sequence>
<dbReference type="EMBL" id="JAFEMC010000005">
    <property type="protein sequence ID" value="MBM6577855.1"/>
    <property type="molecule type" value="Genomic_DNA"/>
</dbReference>
<reference evidence="1 2" key="1">
    <citation type="submission" date="2020-12" db="EMBL/GenBank/DDBJ databases">
        <title>Sphingomonas sp.</title>
        <authorList>
            <person name="Kim M.K."/>
        </authorList>
    </citation>
    <scope>NUCLEOTIDE SEQUENCE [LARGE SCALE GENOMIC DNA]</scope>
    <source>
        <strain evidence="1 2">BT552</strain>
    </source>
</reference>
<accession>A0ABS2DA99</accession>
<protein>
    <submittedName>
        <fullName evidence="1">Uncharacterized protein</fullName>
    </submittedName>
</protein>
<gene>
    <name evidence="1" type="ORF">ILT43_15845</name>
</gene>
<organism evidence="1 2">
    <name type="scientific">Sphingomonas longa</name>
    <dbReference type="NCBI Taxonomy" id="2778730"/>
    <lineage>
        <taxon>Bacteria</taxon>
        <taxon>Pseudomonadati</taxon>
        <taxon>Pseudomonadota</taxon>
        <taxon>Alphaproteobacteria</taxon>
        <taxon>Sphingomonadales</taxon>
        <taxon>Sphingomonadaceae</taxon>
        <taxon>Sphingomonas</taxon>
    </lineage>
</organism>
<dbReference type="RefSeq" id="WP_204199955.1">
    <property type="nucleotide sequence ID" value="NZ_JAFEMC010000005.1"/>
</dbReference>
<proteinExistence type="predicted"/>
<dbReference type="Proteomes" id="UP000763641">
    <property type="component" value="Unassembled WGS sequence"/>
</dbReference>
<keyword evidence="2" id="KW-1185">Reference proteome</keyword>
<evidence type="ECO:0000313" key="2">
    <source>
        <dbReference type="Proteomes" id="UP000763641"/>
    </source>
</evidence>